<evidence type="ECO:0000259" key="7">
    <source>
        <dbReference type="PROSITE" id="PS50166"/>
    </source>
</evidence>
<dbReference type="PANTHER" id="PTHR10997:SF7">
    <property type="entry name" value="IMPORTIN-11"/>
    <property type="match status" value="1"/>
</dbReference>
<organism evidence="8 9">
    <name type="scientific">Lepidopterella palustris CBS 459.81</name>
    <dbReference type="NCBI Taxonomy" id="1314670"/>
    <lineage>
        <taxon>Eukaryota</taxon>
        <taxon>Fungi</taxon>
        <taxon>Dikarya</taxon>
        <taxon>Ascomycota</taxon>
        <taxon>Pezizomycotina</taxon>
        <taxon>Dothideomycetes</taxon>
        <taxon>Pleosporomycetidae</taxon>
        <taxon>Mytilinidiales</taxon>
        <taxon>Argynnaceae</taxon>
        <taxon>Lepidopterella</taxon>
    </lineage>
</organism>
<dbReference type="AlphaFoldDB" id="A0A8E2E463"/>
<dbReference type="FunFam" id="1.25.10.10:FF:000362">
    <property type="entry name" value="Importin 11, putative"/>
    <property type="match status" value="1"/>
</dbReference>
<evidence type="ECO:0000256" key="5">
    <source>
        <dbReference type="ARBA" id="ARBA00023242"/>
    </source>
</evidence>
<sequence>MDPVEQEAVLELPGEANPLTENLLLHVLRSASSNASHQIQTGTKQLQRWETTPGYYSSLQAIFIDRLQPLEVRYLAIIQLKNGIDKYWRKTAQNAVSKDEKALIRSRLLKGSIDEPDTRLALQNALVVAKVVRFEYPNDWPDAIKQILDILQSSAPPDGNQLHLTRALLMFLYIIKELTTGRLMRTRSTLQTIASEIIDVLCSVYIAKVLRWQNSLRDGNHGNGFVHEIEQSVLAIRALRRLLVVGYEFANRDAGVERCWRLINHHFVDFLGITTNEYSPVSANVQQLVDKHLMQIAKLHVEMAQVHPAAFVLLPDSLSIVRTYWGLIARVGDTYGLRTLAIPLKIGTDGDAEDEETPILERLALKGLLLMRACLKMVFYPAQTFKYRHPEDKVEQAQAKDLIKAELLTEQTVRVMAETIVSRFFVFRATDLRQWETEPEEWERREEGGEEYEFTIRACSEKLFLDLIKNFKNVLIEPLLGVFYSVATLENENILQKDAVYTAIGLAADILHESIDFNGFVSSILVNEVVKTQLGYNIIRRRASIMIAQWISVGVSDANKPLVYHIFRSLLNKHDILNDQVVRVTAGRQFKNIADHWEFKFEHFAPFARDILNQLLELTMEVELSETKIALLNTIGSIIERSEVNITDYAMSIMNLLVPLWDQSGDDYLMKQTVVATLTRLANAMRSLGGPYHAFLLKTVISVVEPNSPTQVYLLDDALELWSTILVNSDAHLAPPELVYPLPYLIPLFAQGSDVLRKCLEITESYVLLYPADVLSDEFRIPLLRSLSYWIKDLKPEAARILTHLLIAIVRCAINCFEGQIAHAGIQRIVGDLLSTGLLDKLMEGLRGAWKMHHTHWPNRTTPEYYVDGQLETDYFSVLARIAFADPRALVAALTTISNEDADATVDWLLEEWFSHVEDIPDPADQKLMCFGLTRLMETGQPWILGKLQSLMSMWTTVVTHLQENMDDPNADCFDRSDPNDSSTLGVEIENAEQGRREVYLRTDPLYSVNLMEFIRVHLQEAIEAAGGELQFRELWLDRVDNDVIKAFLGLGIMGEGVNGMPADDQSGNVDKNM</sequence>
<dbReference type="InterPro" id="IPR013598">
    <property type="entry name" value="Exportin-1/Importin-b-like"/>
</dbReference>
<keyword evidence="3" id="KW-0813">Transport</keyword>
<protein>
    <submittedName>
        <fullName evidence="8">ARM repeat-containing protein</fullName>
    </submittedName>
</protein>
<dbReference type="PROSITE" id="PS50166">
    <property type="entry name" value="IMPORTIN_B_NT"/>
    <property type="match status" value="1"/>
</dbReference>
<dbReference type="InterPro" id="IPR011989">
    <property type="entry name" value="ARM-like"/>
</dbReference>
<proteinExistence type="inferred from homology"/>
<evidence type="ECO:0000256" key="4">
    <source>
        <dbReference type="ARBA" id="ARBA00022694"/>
    </source>
</evidence>
<comment type="similarity">
    <text evidence="2">Belongs to the importin beta family.</text>
</comment>
<dbReference type="GO" id="GO:0005829">
    <property type="term" value="C:cytosol"/>
    <property type="evidence" value="ECO:0007669"/>
    <property type="project" value="TreeGrafter"/>
</dbReference>
<dbReference type="Pfam" id="PF08389">
    <property type="entry name" value="Xpo1"/>
    <property type="match status" value="1"/>
</dbReference>
<evidence type="ECO:0000256" key="2">
    <source>
        <dbReference type="ARBA" id="ARBA00007991"/>
    </source>
</evidence>
<evidence type="ECO:0000313" key="9">
    <source>
        <dbReference type="Proteomes" id="UP000250266"/>
    </source>
</evidence>
<keyword evidence="5" id="KW-0539">Nucleus</keyword>
<dbReference type="Proteomes" id="UP000250266">
    <property type="component" value="Unassembled WGS sequence"/>
</dbReference>
<dbReference type="GO" id="GO:0008033">
    <property type="term" value="P:tRNA processing"/>
    <property type="evidence" value="ECO:0007669"/>
    <property type="project" value="UniProtKB-KW"/>
</dbReference>
<dbReference type="SUPFAM" id="SSF48371">
    <property type="entry name" value="ARM repeat"/>
    <property type="match status" value="1"/>
</dbReference>
<reference evidence="8 9" key="1">
    <citation type="journal article" date="2016" name="Nat. Commun.">
        <title>Ectomycorrhizal ecology is imprinted in the genome of the dominant symbiotic fungus Cenococcum geophilum.</title>
        <authorList>
            <consortium name="DOE Joint Genome Institute"/>
            <person name="Peter M."/>
            <person name="Kohler A."/>
            <person name="Ohm R.A."/>
            <person name="Kuo A."/>
            <person name="Krutzmann J."/>
            <person name="Morin E."/>
            <person name="Arend M."/>
            <person name="Barry K.W."/>
            <person name="Binder M."/>
            <person name="Choi C."/>
            <person name="Clum A."/>
            <person name="Copeland A."/>
            <person name="Grisel N."/>
            <person name="Haridas S."/>
            <person name="Kipfer T."/>
            <person name="LaButti K."/>
            <person name="Lindquist E."/>
            <person name="Lipzen A."/>
            <person name="Maire R."/>
            <person name="Meier B."/>
            <person name="Mihaltcheva S."/>
            <person name="Molinier V."/>
            <person name="Murat C."/>
            <person name="Poggeler S."/>
            <person name="Quandt C.A."/>
            <person name="Sperisen C."/>
            <person name="Tritt A."/>
            <person name="Tisserant E."/>
            <person name="Crous P.W."/>
            <person name="Henrissat B."/>
            <person name="Nehls U."/>
            <person name="Egli S."/>
            <person name="Spatafora J.W."/>
            <person name="Grigoriev I.V."/>
            <person name="Martin F.M."/>
        </authorList>
    </citation>
    <scope>NUCLEOTIDE SEQUENCE [LARGE SCALE GENOMIC DNA]</scope>
    <source>
        <strain evidence="8 9">CBS 459.81</strain>
    </source>
</reference>
<name>A0A8E2E463_9PEZI</name>
<dbReference type="EMBL" id="KV745163">
    <property type="protein sequence ID" value="OCK76992.1"/>
    <property type="molecule type" value="Genomic_DNA"/>
</dbReference>
<evidence type="ECO:0000256" key="6">
    <source>
        <dbReference type="ARBA" id="ARBA00025147"/>
    </source>
</evidence>
<dbReference type="GO" id="GO:0031267">
    <property type="term" value="F:small GTPase binding"/>
    <property type="evidence" value="ECO:0007669"/>
    <property type="project" value="InterPro"/>
</dbReference>
<dbReference type="PANTHER" id="PTHR10997">
    <property type="entry name" value="IMPORTIN-7, 8, 11"/>
    <property type="match status" value="1"/>
</dbReference>
<feature type="domain" description="Importin N-terminal" evidence="7">
    <location>
        <begin position="42"/>
        <end position="114"/>
    </location>
</feature>
<keyword evidence="4" id="KW-0819">tRNA processing</keyword>
<evidence type="ECO:0000256" key="1">
    <source>
        <dbReference type="ARBA" id="ARBA00004123"/>
    </source>
</evidence>
<comment type="subcellular location">
    <subcellularLocation>
        <location evidence="1">Nucleus</location>
    </subcellularLocation>
</comment>
<dbReference type="GO" id="GO:0006606">
    <property type="term" value="P:protein import into nucleus"/>
    <property type="evidence" value="ECO:0007669"/>
    <property type="project" value="TreeGrafter"/>
</dbReference>
<dbReference type="SMART" id="SM00913">
    <property type="entry name" value="IBN_N"/>
    <property type="match status" value="1"/>
</dbReference>
<dbReference type="InterPro" id="IPR016024">
    <property type="entry name" value="ARM-type_fold"/>
</dbReference>
<dbReference type="InterPro" id="IPR058669">
    <property type="entry name" value="TPR_IPO7/11-like"/>
</dbReference>
<gene>
    <name evidence="8" type="ORF">K432DRAFT_428333</name>
</gene>
<dbReference type="Pfam" id="PF03810">
    <property type="entry name" value="IBN_N"/>
    <property type="match status" value="1"/>
</dbReference>
<keyword evidence="9" id="KW-1185">Reference proteome</keyword>
<dbReference type="OrthoDB" id="361693at2759"/>
<comment type="function">
    <text evidence="6">tRNA nucleus export receptor which facilitates tRNA translocation across the nuclear pore complex. Involved in pre-tRNA splicing, probably by affecting the interaction of pre-tRNA with splicing endonuclease.</text>
</comment>
<evidence type="ECO:0000256" key="3">
    <source>
        <dbReference type="ARBA" id="ARBA00022448"/>
    </source>
</evidence>
<dbReference type="Gene3D" id="1.25.10.10">
    <property type="entry name" value="Leucine-rich Repeat Variant"/>
    <property type="match status" value="1"/>
</dbReference>
<accession>A0A8E2E463</accession>
<evidence type="ECO:0000313" key="8">
    <source>
        <dbReference type="EMBL" id="OCK76992.1"/>
    </source>
</evidence>
<dbReference type="InterPro" id="IPR001494">
    <property type="entry name" value="Importin-beta_N"/>
</dbReference>
<dbReference type="GO" id="GO:0005635">
    <property type="term" value="C:nuclear envelope"/>
    <property type="evidence" value="ECO:0007669"/>
    <property type="project" value="TreeGrafter"/>
</dbReference>
<dbReference type="Pfam" id="PF25758">
    <property type="entry name" value="TPR_IPO11"/>
    <property type="match status" value="1"/>
</dbReference>